<protein>
    <recommendedName>
        <fullName evidence="1">Ubiquitin-like domain-containing protein</fullName>
    </recommendedName>
</protein>
<dbReference type="Pfam" id="PF00240">
    <property type="entry name" value="ubiquitin"/>
    <property type="match status" value="1"/>
</dbReference>
<dbReference type="PROSITE" id="PS50053">
    <property type="entry name" value="UBIQUITIN_2"/>
    <property type="match status" value="1"/>
</dbReference>
<keyword evidence="3" id="KW-1185">Reference proteome</keyword>
<gene>
    <name evidence="2" type="ORF">ILEXP_LOCUS21612</name>
</gene>
<dbReference type="PANTHER" id="PTHR10621:SF61">
    <property type="entry name" value="UBIQUITIN FAMILY PROTEIN"/>
    <property type="match status" value="1"/>
</dbReference>
<comment type="caution">
    <text evidence="2">The sequence shown here is derived from an EMBL/GenBank/DDBJ whole genome shotgun (WGS) entry which is preliminary data.</text>
</comment>
<evidence type="ECO:0000313" key="3">
    <source>
        <dbReference type="Proteomes" id="UP001642360"/>
    </source>
</evidence>
<organism evidence="2 3">
    <name type="scientific">Ilex paraguariensis</name>
    <name type="common">yerba mate</name>
    <dbReference type="NCBI Taxonomy" id="185542"/>
    <lineage>
        <taxon>Eukaryota</taxon>
        <taxon>Viridiplantae</taxon>
        <taxon>Streptophyta</taxon>
        <taxon>Embryophyta</taxon>
        <taxon>Tracheophyta</taxon>
        <taxon>Spermatophyta</taxon>
        <taxon>Magnoliopsida</taxon>
        <taxon>eudicotyledons</taxon>
        <taxon>Gunneridae</taxon>
        <taxon>Pentapetalae</taxon>
        <taxon>asterids</taxon>
        <taxon>campanulids</taxon>
        <taxon>Aquifoliales</taxon>
        <taxon>Aquifoliaceae</taxon>
        <taxon>Ilex</taxon>
    </lineage>
</organism>
<dbReference type="InterPro" id="IPR029071">
    <property type="entry name" value="Ubiquitin-like_domsf"/>
</dbReference>
<dbReference type="Gene3D" id="3.10.20.90">
    <property type="entry name" value="Phosphatidylinositol 3-kinase Catalytic Subunit, Chain A, domain 1"/>
    <property type="match status" value="1"/>
</dbReference>
<dbReference type="InterPro" id="IPR000626">
    <property type="entry name" value="Ubiquitin-like_dom"/>
</dbReference>
<evidence type="ECO:0000259" key="1">
    <source>
        <dbReference type="PROSITE" id="PS50053"/>
    </source>
</evidence>
<proteinExistence type="predicted"/>
<dbReference type="Proteomes" id="UP001642360">
    <property type="component" value="Unassembled WGS sequence"/>
</dbReference>
<feature type="domain" description="Ubiquitin-like" evidence="1">
    <location>
        <begin position="1"/>
        <end position="73"/>
    </location>
</feature>
<accession>A0ABC8S847</accession>
<sequence>MRVTVEILTGKLFYIHIGDEATAADLKREIGTQENLPQDRLILIFGDDPSHLMNENELTLVYYGIEDGSHVHLFFDPLDEGSSHHFLSSSQDPILLQASPLVGLSNQQTE</sequence>
<dbReference type="AlphaFoldDB" id="A0ABC8S847"/>
<evidence type="ECO:0000313" key="2">
    <source>
        <dbReference type="EMBL" id="CAK9153374.1"/>
    </source>
</evidence>
<dbReference type="SUPFAM" id="SSF54236">
    <property type="entry name" value="Ubiquitin-like"/>
    <property type="match status" value="1"/>
</dbReference>
<name>A0ABC8S847_9AQUA</name>
<dbReference type="CDD" id="cd17039">
    <property type="entry name" value="Ubl_ubiquitin_like"/>
    <property type="match status" value="1"/>
</dbReference>
<reference evidence="2 3" key="1">
    <citation type="submission" date="2024-02" db="EMBL/GenBank/DDBJ databases">
        <authorList>
            <person name="Vignale AGUSTIN F."/>
            <person name="Sosa J E."/>
            <person name="Modenutti C."/>
        </authorList>
    </citation>
    <scope>NUCLEOTIDE SEQUENCE [LARGE SCALE GENOMIC DNA]</scope>
</reference>
<dbReference type="PANTHER" id="PTHR10621">
    <property type="entry name" value="UV EXCISION REPAIR PROTEIN RAD23"/>
    <property type="match status" value="1"/>
</dbReference>
<dbReference type="EMBL" id="CAUOFW020002380">
    <property type="protein sequence ID" value="CAK9153374.1"/>
    <property type="molecule type" value="Genomic_DNA"/>
</dbReference>